<feature type="domain" description="SF3 helicase" evidence="4">
    <location>
        <begin position="239"/>
        <end position="403"/>
    </location>
</feature>
<dbReference type="Pfam" id="PF08706">
    <property type="entry name" value="D5_N"/>
    <property type="match status" value="1"/>
</dbReference>
<dbReference type="AlphaFoldDB" id="A0A1T4X2A9"/>
<dbReference type="EMBL" id="FUYA01000016">
    <property type="protein sequence ID" value="SKA83686.1"/>
    <property type="molecule type" value="Genomic_DNA"/>
</dbReference>
<evidence type="ECO:0000256" key="2">
    <source>
        <dbReference type="ARBA" id="ARBA00022801"/>
    </source>
</evidence>
<dbReference type="PANTHER" id="PTHR35372:SF2">
    <property type="entry name" value="SF3 HELICASE DOMAIN-CONTAINING PROTEIN"/>
    <property type="match status" value="1"/>
</dbReference>
<keyword evidence="6" id="KW-1185">Reference proteome</keyword>
<dbReference type="GO" id="GO:0016787">
    <property type="term" value="F:hydrolase activity"/>
    <property type="evidence" value="ECO:0007669"/>
    <property type="project" value="UniProtKB-KW"/>
</dbReference>
<proteinExistence type="predicted"/>
<dbReference type="Gene3D" id="3.40.50.300">
    <property type="entry name" value="P-loop containing nucleotide triphosphate hydrolases"/>
    <property type="match status" value="1"/>
</dbReference>
<dbReference type="PANTHER" id="PTHR35372">
    <property type="entry name" value="ATP BINDING PROTEIN-RELATED"/>
    <property type="match status" value="1"/>
</dbReference>
<keyword evidence="2" id="KW-0378">Hydrolase</keyword>
<dbReference type="PROSITE" id="PS51206">
    <property type="entry name" value="SF3_HELICASE_1"/>
    <property type="match status" value="1"/>
</dbReference>
<dbReference type="GO" id="GO:0005524">
    <property type="term" value="F:ATP binding"/>
    <property type="evidence" value="ECO:0007669"/>
    <property type="project" value="UniProtKB-KW"/>
</dbReference>
<evidence type="ECO:0000313" key="5">
    <source>
        <dbReference type="EMBL" id="SKA83686.1"/>
    </source>
</evidence>
<dbReference type="STRING" id="1121442.SAMN02745702_02916"/>
<dbReference type="InterPro" id="IPR006500">
    <property type="entry name" value="Helicase_put_C_phage/plasmid"/>
</dbReference>
<name>A0A1T4X2A9_9BACT</name>
<organism evidence="5 6">
    <name type="scientific">Desulfobaculum bizertense DSM 18034</name>
    <dbReference type="NCBI Taxonomy" id="1121442"/>
    <lineage>
        <taxon>Bacteria</taxon>
        <taxon>Pseudomonadati</taxon>
        <taxon>Thermodesulfobacteriota</taxon>
        <taxon>Desulfovibrionia</taxon>
        <taxon>Desulfovibrionales</taxon>
        <taxon>Desulfovibrionaceae</taxon>
        <taxon>Desulfobaculum</taxon>
    </lineage>
</organism>
<accession>A0A1T4X2A9</accession>
<sequence length="548" mass="62269">MSTQENQRLAGFSPCEDGDNVMQLSEIREMVEARAKAEQGTRKNTTPQNLNVMNCVMSEDAGLGELYAKLQRGRFVFNRQSREWMEFNGVHWQLDTMERAKTCVNDVIDVLLSAAQKAGVNASEALKGGNKEIAKMYESQQKTIMNRARRLWRKGGPEACLEFAQTYKEPLAIKGDEIDQEQWVMACKNGVLDLRTGTFRDGRPDDYLLKAAPTEWQGFEFAAPNWEKFLFEIMSDDAEMVDYLRRLFGSTLRGGDKEHILPVFYGDGRNGKSVLVDMISQVLGPLVGPIPSEMLLDQGTARSSDAPSPSVMSLLGLRAVFASETDEGRRFSAARCKWLSGGDQLTGRWPNDKRPVTFSPTHTLFLLTNHKPHAPSSDFAFWERMHLIPFERRFVKGEPQKPNELTRDKGLKDKLRQELPGILAWLVRGCLEWQQEGLNPPPKVLAATDEYRRDEDLLSIFIDECCLVVEPDENDPTTRVNATEFYDAFVKWYGQNISKKKNFPQRKFGKLAQEKFPKRKVGGKNWYYGVLLSPDFKSEMGLFGSSEK</sequence>
<evidence type="ECO:0000256" key="1">
    <source>
        <dbReference type="ARBA" id="ARBA00022741"/>
    </source>
</evidence>
<keyword evidence="3" id="KW-0067">ATP-binding</keyword>
<dbReference type="InterPro" id="IPR014015">
    <property type="entry name" value="Helicase_SF3_DNA-vir"/>
</dbReference>
<dbReference type="Proteomes" id="UP000189733">
    <property type="component" value="Unassembled WGS sequence"/>
</dbReference>
<reference evidence="5 6" key="1">
    <citation type="submission" date="2017-02" db="EMBL/GenBank/DDBJ databases">
        <authorList>
            <person name="Peterson S.W."/>
        </authorList>
    </citation>
    <scope>NUCLEOTIDE SEQUENCE [LARGE SCALE GENOMIC DNA]</scope>
    <source>
        <strain evidence="5 6">DSM 18034</strain>
    </source>
</reference>
<evidence type="ECO:0000313" key="6">
    <source>
        <dbReference type="Proteomes" id="UP000189733"/>
    </source>
</evidence>
<keyword evidence="1" id="KW-0547">Nucleotide-binding</keyword>
<dbReference type="GO" id="GO:0004386">
    <property type="term" value="F:helicase activity"/>
    <property type="evidence" value="ECO:0007669"/>
    <property type="project" value="UniProtKB-KW"/>
</dbReference>
<dbReference type="InterPro" id="IPR014818">
    <property type="entry name" value="Phage/plasmid_primase_P4_C"/>
</dbReference>
<dbReference type="InterPro" id="IPR051620">
    <property type="entry name" value="ORF904-like_C"/>
</dbReference>
<dbReference type="RefSeq" id="WP_078686179.1">
    <property type="nucleotide sequence ID" value="NZ_FUYA01000016.1"/>
</dbReference>
<keyword evidence="5" id="KW-0347">Helicase</keyword>
<evidence type="ECO:0000256" key="3">
    <source>
        <dbReference type="ARBA" id="ARBA00022840"/>
    </source>
</evidence>
<evidence type="ECO:0000259" key="4">
    <source>
        <dbReference type="PROSITE" id="PS51206"/>
    </source>
</evidence>
<gene>
    <name evidence="5" type="ORF">SAMN02745702_02916</name>
</gene>
<dbReference type="NCBIfam" id="TIGR01613">
    <property type="entry name" value="primase_Cterm"/>
    <property type="match status" value="1"/>
</dbReference>
<dbReference type="InterPro" id="IPR027417">
    <property type="entry name" value="P-loop_NTPase"/>
</dbReference>
<dbReference type="SMART" id="SM00885">
    <property type="entry name" value="D5_N"/>
    <property type="match status" value="1"/>
</dbReference>
<protein>
    <submittedName>
        <fullName evidence="5">Putative DNA primase/helicase</fullName>
    </submittedName>
</protein>
<dbReference type="OrthoDB" id="9763644at2"/>